<feature type="chain" id="PRO_5039312605" description="Lipoprotein" evidence="8">
    <location>
        <begin position="23"/>
        <end position="282"/>
    </location>
</feature>
<evidence type="ECO:0000256" key="8">
    <source>
        <dbReference type="SAM" id="SignalP"/>
    </source>
</evidence>
<dbReference type="PROSITE" id="PS51257">
    <property type="entry name" value="PROKAR_LIPOPROTEIN"/>
    <property type="match status" value="1"/>
</dbReference>
<comment type="subcellular location">
    <subcellularLocation>
        <location evidence="1">Membrane</location>
        <topology evidence="1">Lipid-anchor</topology>
    </subcellularLocation>
</comment>
<dbReference type="CDD" id="cd13597">
    <property type="entry name" value="PBP2_lipoprotein_Tp32"/>
    <property type="match status" value="1"/>
</dbReference>
<organism evidence="9 10">
    <name type="scientific">Muricaecibacterium torontonense</name>
    <dbReference type="NCBI Taxonomy" id="3032871"/>
    <lineage>
        <taxon>Bacteria</taxon>
        <taxon>Bacillati</taxon>
        <taxon>Actinomycetota</taxon>
        <taxon>Coriobacteriia</taxon>
        <taxon>Coriobacteriales</taxon>
        <taxon>Atopobiaceae</taxon>
        <taxon>Muricaecibacterium</taxon>
    </lineage>
</organism>
<keyword evidence="10" id="KW-1185">Reference proteome</keyword>
<evidence type="ECO:0000256" key="1">
    <source>
        <dbReference type="ARBA" id="ARBA00004635"/>
    </source>
</evidence>
<dbReference type="Pfam" id="PF03180">
    <property type="entry name" value="Lipoprotein_9"/>
    <property type="match status" value="1"/>
</dbReference>
<evidence type="ECO:0000313" key="9">
    <source>
        <dbReference type="EMBL" id="TGY62599.1"/>
    </source>
</evidence>
<dbReference type="PIRSF" id="PIRSF002854">
    <property type="entry name" value="MetQ"/>
    <property type="match status" value="1"/>
</dbReference>
<evidence type="ECO:0000256" key="3">
    <source>
        <dbReference type="ARBA" id="ARBA00023136"/>
    </source>
</evidence>
<dbReference type="AlphaFoldDB" id="A0A4S2F143"/>
<keyword evidence="4" id="KW-0564">Palmitate</keyword>
<dbReference type="Proteomes" id="UP000310263">
    <property type="component" value="Unassembled WGS sequence"/>
</dbReference>
<evidence type="ECO:0000256" key="2">
    <source>
        <dbReference type="ARBA" id="ARBA00022729"/>
    </source>
</evidence>
<feature type="lipid moiety-binding region" description="S-diacylglycerol cysteine" evidence="7">
    <location>
        <position position="27"/>
    </location>
</feature>
<keyword evidence="3" id="KW-0472">Membrane</keyword>
<dbReference type="RefSeq" id="WP_136012329.1">
    <property type="nucleotide sequence ID" value="NZ_SRYE01000002.1"/>
</dbReference>
<keyword evidence="2 8" id="KW-0732">Signal</keyword>
<dbReference type="InterPro" id="IPR004872">
    <property type="entry name" value="Lipoprotein_NlpA"/>
</dbReference>
<evidence type="ECO:0000256" key="4">
    <source>
        <dbReference type="ARBA" id="ARBA00023139"/>
    </source>
</evidence>
<protein>
    <recommendedName>
        <fullName evidence="6">Lipoprotein</fullName>
    </recommendedName>
</protein>
<evidence type="ECO:0000313" key="10">
    <source>
        <dbReference type="Proteomes" id="UP000310263"/>
    </source>
</evidence>
<comment type="similarity">
    <text evidence="6">Belongs to the nlpA lipoprotein family.</text>
</comment>
<name>A0A4S2F143_9ACTN</name>
<dbReference type="GO" id="GO:0016020">
    <property type="term" value="C:membrane"/>
    <property type="evidence" value="ECO:0007669"/>
    <property type="project" value="UniProtKB-SubCell"/>
</dbReference>
<gene>
    <name evidence="9" type="ORF">E5334_04090</name>
</gene>
<dbReference type="SUPFAM" id="SSF53850">
    <property type="entry name" value="Periplasmic binding protein-like II"/>
    <property type="match status" value="1"/>
</dbReference>
<dbReference type="Gene3D" id="3.40.190.10">
    <property type="entry name" value="Periplasmic binding protein-like II"/>
    <property type="match status" value="2"/>
</dbReference>
<proteinExistence type="inferred from homology"/>
<evidence type="ECO:0000256" key="5">
    <source>
        <dbReference type="ARBA" id="ARBA00023288"/>
    </source>
</evidence>
<dbReference type="OrthoDB" id="9812878at2"/>
<dbReference type="EMBL" id="SRYE01000002">
    <property type="protein sequence ID" value="TGY62599.1"/>
    <property type="molecule type" value="Genomic_DNA"/>
</dbReference>
<evidence type="ECO:0000256" key="7">
    <source>
        <dbReference type="PIRSR" id="PIRSR002854-1"/>
    </source>
</evidence>
<dbReference type="PANTHER" id="PTHR30429">
    <property type="entry name" value="D-METHIONINE-BINDING LIPOPROTEIN METQ"/>
    <property type="match status" value="1"/>
</dbReference>
<keyword evidence="5 6" id="KW-0449">Lipoprotein</keyword>
<reference evidence="9 10" key="1">
    <citation type="submission" date="2019-04" db="EMBL/GenBank/DDBJ databases">
        <title>Microbes associate with the intestines of laboratory mice.</title>
        <authorList>
            <person name="Navarre W."/>
            <person name="Wong E."/>
            <person name="Huang K."/>
            <person name="Tropini C."/>
            <person name="Ng K."/>
            <person name="Yu B."/>
        </authorList>
    </citation>
    <scope>NUCLEOTIDE SEQUENCE [LARGE SCALE GENOMIC DNA]</scope>
    <source>
        <strain evidence="9 10">NM07_P-09</strain>
    </source>
</reference>
<sequence length="282" mass="30096">MSLKKVPFRILGLCLVAVLAVAGLTACGQSGNGQSGDASGDKTIKIGASPTPHAEILNNLKEQAKEDGYTLDVVEYNDYIQPNTALEDGQLDANYFQHITYLNDFNQENGTHLVDAADIHFEPFCLYAGKTASLDALPDGAVVAVPNDTTNEARALLLLQQEGLIKLKDGAGLNATVVDIVENPKNLQIQEMEAAQLPRSLQDVDIAAINGNFALGAGLKTEDALATESDTGEASKAYVNVLAVKDGNQDSEKTKELVKLLTSDQTRQFIEDNYNGGVVAVF</sequence>
<evidence type="ECO:0000256" key="6">
    <source>
        <dbReference type="PIRNR" id="PIRNR002854"/>
    </source>
</evidence>
<accession>A0A4S2F143</accession>
<comment type="caution">
    <text evidence="9">The sequence shown here is derived from an EMBL/GenBank/DDBJ whole genome shotgun (WGS) entry which is preliminary data.</text>
</comment>
<dbReference type="PANTHER" id="PTHR30429:SF0">
    <property type="entry name" value="METHIONINE-BINDING LIPOPROTEIN METQ"/>
    <property type="match status" value="1"/>
</dbReference>
<feature type="signal peptide" evidence="8">
    <location>
        <begin position="1"/>
        <end position="22"/>
    </location>
</feature>